<gene>
    <name evidence="1" type="ORF">QFC24_002955</name>
</gene>
<protein>
    <submittedName>
        <fullName evidence="1">Uncharacterized protein</fullName>
    </submittedName>
</protein>
<reference evidence="1" key="1">
    <citation type="submission" date="2023-04" db="EMBL/GenBank/DDBJ databases">
        <title>Draft Genome sequencing of Naganishia species isolated from polar environments using Oxford Nanopore Technology.</title>
        <authorList>
            <person name="Leo P."/>
            <person name="Venkateswaran K."/>
        </authorList>
    </citation>
    <scope>NUCLEOTIDE SEQUENCE</scope>
    <source>
        <strain evidence="1">DBVPG 5303</strain>
    </source>
</reference>
<organism evidence="1 2">
    <name type="scientific">Naganishia onofrii</name>
    <dbReference type="NCBI Taxonomy" id="1851511"/>
    <lineage>
        <taxon>Eukaryota</taxon>
        <taxon>Fungi</taxon>
        <taxon>Dikarya</taxon>
        <taxon>Basidiomycota</taxon>
        <taxon>Agaricomycotina</taxon>
        <taxon>Tremellomycetes</taxon>
        <taxon>Filobasidiales</taxon>
        <taxon>Filobasidiaceae</taxon>
        <taxon>Naganishia</taxon>
    </lineage>
</organism>
<keyword evidence="2" id="KW-1185">Reference proteome</keyword>
<evidence type="ECO:0000313" key="2">
    <source>
        <dbReference type="Proteomes" id="UP001234202"/>
    </source>
</evidence>
<proteinExistence type="predicted"/>
<dbReference type="EMBL" id="JASBWV010000008">
    <property type="protein sequence ID" value="KAJ9125021.1"/>
    <property type="molecule type" value="Genomic_DNA"/>
</dbReference>
<evidence type="ECO:0000313" key="1">
    <source>
        <dbReference type="EMBL" id="KAJ9125021.1"/>
    </source>
</evidence>
<accession>A0ACC2XPS3</accession>
<comment type="caution">
    <text evidence="1">The sequence shown here is derived from an EMBL/GenBank/DDBJ whole genome shotgun (WGS) entry which is preliminary data.</text>
</comment>
<dbReference type="Proteomes" id="UP001234202">
    <property type="component" value="Unassembled WGS sequence"/>
</dbReference>
<sequence length="151" mass="16688">MAEKLQYENNAGGQAYIVGGTMISGNRSAFADEFVHERMGREKGRKLKRRKDDQAEEEALQRLLKNEMASGSTGAKYLRTIQELNSSKDKSSDKRAGSSGPRDTADAEDKPITGMPFKIETIRKIGFNPAAYNDPLQGLRVSEETSKTVSK</sequence>
<name>A0ACC2XPS3_9TREE</name>